<organism evidence="2 3">
    <name type="scientific">Amycolatopsis tucumanensis</name>
    <dbReference type="NCBI Taxonomy" id="401106"/>
    <lineage>
        <taxon>Bacteria</taxon>
        <taxon>Bacillati</taxon>
        <taxon>Actinomycetota</taxon>
        <taxon>Actinomycetes</taxon>
        <taxon>Pseudonocardiales</taxon>
        <taxon>Pseudonocardiaceae</taxon>
        <taxon>Amycolatopsis</taxon>
    </lineage>
</organism>
<name>A0ABP7HP96_9PSEU</name>
<protein>
    <submittedName>
        <fullName evidence="2">Uncharacterized protein</fullName>
    </submittedName>
</protein>
<comment type="caution">
    <text evidence="2">The sequence shown here is derived from an EMBL/GenBank/DDBJ whole genome shotgun (WGS) entry which is preliminary data.</text>
</comment>
<evidence type="ECO:0000313" key="2">
    <source>
        <dbReference type="EMBL" id="GAA3800971.1"/>
    </source>
</evidence>
<evidence type="ECO:0000256" key="1">
    <source>
        <dbReference type="SAM" id="MobiDB-lite"/>
    </source>
</evidence>
<dbReference type="Proteomes" id="UP001501624">
    <property type="component" value="Unassembled WGS sequence"/>
</dbReference>
<feature type="region of interest" description="Disordered" evidence="1">
    <location>
        <begin position="1"/>
        <end position="22"/>
    </location>
</feature>
<evidence type="ECO:0000313" key="3">
    <source>
        <dbReference type="Proteomes" id="UP001501624"/>
    </source>
</evidence>
<gene>
    <name evidence="2" type="ORF">GCM10022380_18080</name>
</gene>
<sequence>MSARDRHRRHIPACDPAPVAVDGPSTIARASENGWPGLPVRTGGKSSINAWRGGVDQDDGVQRAGRFRHHLAIEEDQ</sequence>
<dbReference type="EMBL" id="BAABCM010000001">
    <property type="protein sequence ID" value="GAA3800971.1"/>
    <property type="molecule type" value="Genomic_DNA"/>
</dbReference>
<proteinExistence type="predicted"/>
<accession>A0ABP7HP96</accession>
<keyword evidence="3" id="KW-1185">Reference proteome</keyword>
<reference evidence="3" key="1">
    <citation type="journal article" date="2019" name="Int. J. Syst. Evol. Microbiol.">
        <title>The Global Catalogue of Microorganisms (GCM) 10K type strain sequencing project: providing services to taxonomists for standard genome sequencing and annotation.</title>
        <authorList>
            <consortium name="The Broad Institute Genomics Platform"/>
            <consortium name="The Broad Institute Genome Sequencing Center for Infectious Disease"/>
            <person name="Wu L."/>
            <person name="Ma J."/>
        </authorList>
    </citation>
    <scope>NUCLEOTIDE SEQUENCE [LARGE SCALE GENOMIC DNA]</scope>
    <source>
        <strain evidence="3">JCM 17017</strain>
    </source>
</reference>
<feature type="compositionally biased region" description="Basic residues" evidence="1">
    <location>
        <begin position="1"/>
        <end position="11"/>
    </location>
</feature>